<protein>
    <submittedName>
        <fullName evidence="1">Uncharacterized protein</fullName>
    </submittedName>
</protein>
<comment type="caution">
    <text evidence="1">The sequence shown here is derived from an EMBL/GenBank/DDBJ whole genome shotgun (WGS) entry which is preliminary data.</text>
</comment>
<sequence length="105" mass="11602">MLLVISLVSGCITNRVTTIQDDCDTPPGTSRTTEVRTAYFWGFKQPTDFKPPCDPRFNHLNGVTVKATFGYYLLATVTLGIVVKQRLSWCCAPFHPEPGVIGAPR</sequence>
<accession>A0ABQ1UNS3</accession>
<proteinExistence type="predicted"/>
<gene>
    <name evidence="1" type="ORF">GCM10011383_37790</name>
</gene>
<dbReference type="Proteomes" id="UP000632273">
    <property type="component" value="Unassembled WGS sequence"/>
</dbReference>
<dbReference type="EMBL" id="BMHT01000007">
    <property type="protein sequence ID" value="GGF22607.1"/>
    <property type="molecule type" value="Genomic_DNA"/>
</dbReference>
<keyword evidence="2" id="KW-1185">Reference proteome</keyword>
<name>A0ABQ1UNS3_9BACT</name>
<organism evidence="1 2">
    <name type="scientific">Hymenobacter cavernae</name>
    <dbReference type="NCBI Taxonomy" id="2044852"/>
    <lineage>
        <taxon>Bacteria</taxon>
        <taxon>Pseudomonadati</taxon>
        <taxon>Bacteroidota</taxon>
        <taxon>Cytophagia</taxon>
        <taxon>Cytophagales</taxon>
        <taxon>Hymenobacteraceae</taxon>
        <taxon>Hymenobacter</taxon>
    </lineage>
</organism>
<reference evidence="2" key="1">
    <citation type="journal article" date="2019" name="Int. J. Syst. Evol. Microbiol.">
        <title>The Global Catalogue of Microorganisms (GCM) 10K type strain sequencing project: providing services to taxonomists for standard genome sequencing and annotation.</title>
        <authorList>
            <consortium name="The Broad Institute Genomics Platform"/>
            <consortium name="The Broad Institute Genome Sequencing Center for Infectious Disease"/>
            <person name="Wu L."/>
            <person name="Ma J."/>
        </authorList>
    </citation>
    <scope>NUCLEOTIDE SEQUENCE [LARGE SCALE GENOMIC DNA]</scope>
    <source>
        <strain evidence="2">CGMCC 1.15197</strain>
    </source>
</reference>
<evidence type="ECO:0000313" key="2">
    <source>
        <dbReference type="Proteomes" id="UP000632273"/>
    </source>
</evidence>
<evidence type="ECO:0000313" key="1">
    <source>
        <dbReference type="EMBL" id="GGF22607.1"/>
    </source>
</evidence>